<keyword evidence="3" id="KW-1015">Disulfide bond</keyword>
<comment type="subcellular location">
    <subcellularLocation>
        <location evidence="1">Cytoplasm</location>
    </subcellularLocation>
</comment>
<comment type="similarity">
    <text evidence="5">Belongs to the COX19 family.</text>
</comment>
<keyword evidence="10" id="KW-1185">Reference proteome</keyword>
<sequence length="105" mass="11643">MSFGRPPSINSGFKVSPPDRGSFPLDHYAECKQQMMLYINCLKTNSSTSTACRELSKEYLHCRMDRGLMQQEEWESLGLANISKAGASGRDSRDNPVSMSSSSKS</sequence>
<dbReference type="Proteomes" id="UP001150266">
    <property type="component" value="Unassembled WGS sequence"/>
</dbReference>
<dbReference type="EMBL" id="JAOTPV010000011">
    <property type="protein sequence ID" value="KAJ4476589.1"/>
    <property type="molecule type" value="Genomic_DNA"/>
</dbReference>
<comment type="function">
    <text evidence="4">Required for the assembly of mitochondrial cytochrome c oxidase.</text>
</comment>
<feature type="domain" description="CHCH" evidence="8">
    <location>
        <begin position="31"/>
        <end position="64"/>
    </location>
</feature>
<dbReference type="PANTHER" id="PTHR21107">
    <property type="entry name" value="CYTOCHROME C OXIDASE ASSEMBLY PROTEIN COX19"/>
    <property type="match status" value="1"/>
</dbReference>
<feature type="region of interest" description="Disordered" evidence="7">
    <location>
        <begin position="85"/>
        <end position="105"/>
    </location>
</feature>
<dbReference type="PROSITE" id="PS51808">
    <property type="entry name" value="CHCH"/>
    <property type="match status" value="1"/>
</dbReference>
<gene>
    <name evidence="9" type="ORF">J3R30DRAFT_3291791</name>
</gene>
<evidence type="ECO:0000256" key="1">
    <source>
        <dbReference type="ARBA" id="ARBA00004496"/>
    </source>
</evidence>
<evidence type="ECO:0000256" key="6">
    <source>
        <dbReference type="ARBA" id="ARBA00039385"/>
    </source>
</evidence>
<reference evidence="9" key="1">
    <citation type="submission" date="2022-08" db="EMBL/GenBank/DDBJ databases">
        <title>A Global Phylogenomic Analysis of the Shiitake Genus Lentinula.</title>
        <authorList>
            <consortium name="DOE Joint Genome Institute"/>
            <person name="Sierra-Patev S."/>
            <person name="Min B."/>
            <person name="Naranjo-Ortiz M."/>
            <person name="Looney B."/>
            <person name="Konkel Z."/>
            <person name="Slot J.C."/>
            <person name="Sakamoto Y."/>
            <person name="Steenwyk J.L."/>
            <person name="Rokas A."/>
            <person name="Carro J."/>
            <person name="Camarero S."/>
            <person name="Ferreira P."/>
            <person name="Molpeceres G."/>
            <person name="Ruiz-Duenas F.J."/>
            <person name="Serrano A."/>
            <person name="Henrissat B."/>
            <person name="Drula E."/>
            <person name="Hughes K.W."/>
            <person name="Mata J.L."/>
            <person name="Ishikawa N.K."/>
            <person name="Vargas-Isla R."/>
            <person name="Ushijima S."/>
            <person name="Smith C.A."/>
            <person name="Ahrendt S."/>
            <person name="Andreopoulos W."/>
            <person name="He G."/>
            <person name="Labutti K."/>
            <person name="Lipzen A."/>
            <person name="Ng V."/>
            <person name="Riley R."/>
            <person name="Sandor L."/>
            <person name="Barry K."/>
            <person name="Martinez A.T."/>
            <person name="Xiao Y."/>
            <person name="Gibbons J.G."/>
            <person name="Terashima K."/>
            <person name="Grigoriev I.V."/>
            <person name="Hibbett D.S."/>
        </authorList>
    </citation>
    <scope>NUCLEOTIDE SEQUENCE</scope>
    <source>
        <strain evidence="9">JLM2183</strain>
    </source>
</reference>
<evidence type="ECO:0000256" key="3">
    <source>
        <dbReference type="ARBA" id="ARBA00023157"/>
    </source>
</evidence>
<feature type="compositionally biased region" description="Polar residues" evidence="7">
    <location>
        <begin position="95"/>
        <end position="105"/>
    </location>
</feature>
<evidence type="ECO:0000313" key="9">
    <source>
        <dbReference type="EMBL" id="KAJ4476589.1"/>
    </source>
</evidence>
<evidence type="ECO:0000313" key="10">
    <source>
        <dbReference type="Proteomes" id="UP001150266"/>
    </source>
</evidence>
<dbReference type="OrthoDB" id="268594at2759"/>
<organism evidence="9 10">
    <name type="scientific">Lentinula aciculospora</name>
    <dbReference type="NCBI Taxonomy" id="153920"/>
    <lineage>
        <taxon>Eukaryota</taxon>
        <taxon>Fungi</taxon>
        <taxon>Dikarya</taxon>
        <taxon>Basidiomycota</taxon>
        <taxon>Agaricomycotina</taxon>
        <taxon>Agaricomycetes</taxon>
        <taxon>Agaricomycetidae</taxon>
        <taxon>Agaricales</taxon>
        <taxon>Marasmiineae</taxon>
        <taxon>Omphalotaceae</taxon>
        <taxon>Lentinula</taxon>
    </lineage>
</organism>
<dbReference type="InterPro" id="IPR051383">
    <property type="entry name" value="COX19"/>
</dbReference>
<dbReference type="PANTHER" id="PTHR21107:SF2">
    <property type="entry name" value="CYTOCHROME C OXIDASE ASSEMBLY PROTEIN COX19"/>
    <property type="match status" value="1"/>
</dbReference>
<evidence type="ECO:0000256" key="4">
    <source>
        <dbReference type="ARBA" id="ARBA00037279"/>
    </source>
</evidence>
<keyword evidence="2" id="KW-0963">Cytoplasm</keyword>
<dbReference type="GO" id="GO:0033617">
    <property type="term" value="P:mitochondrial respiratory chain complex IV assembly"/>
    <property type="evidence" value="ECO:0007669"/>
    <property type="project" value="TreeGrafter"/>
</dbReference>
<evidence type="ECO:0000259" key="8">
    <source>
        <dbReference type="Pfam" id="PF06747"/>
    </source>
</evidence>
<evidence type="ECO:0000256" key="7">
    <source>
        <dbReference type="SAM" id="MobiDB-lite"/>
    </source>
</evidence>
<dbReference type="InterPro" id="IPR010625">
    <property type="entry name" value="CHCH"/>
</dbReference>
<evidence type="ECO:0000256" key="5">
    <source>
        <dbReference type="ARBA" id="ARBA00038223"/>
    </source>
</evidence>
<dbReference type="AlphaFoldDB" id="A0A9W9A7X1"/>
<dbReference type="SUPFAM" id="SSF47072">
    <property type="entry name" value="Cysteine alpha-hairpin motif"/>
    <property type="match status" value="1"/>
</dbReference>
<dbReference type="GO" id="GO:0005758">
    <property type="term" value="C:mitochondrial intermembrane space"/>
    <property type="evidence" value="ECO:0007669"/>
    <property type="project" value="TreeGrafter"/>
</dbReference>
<dbReference type="Pfam" id="PF06747">
    <property type="entry name" value="CHCH"/>
    <property type="match status" value="1"/>
</dbReference>
<name>A0A9W9A7X1_9AGAR</name>
<protein>
    <recommendedName>
        <fullName evidence="6">Cytochrome c oxidase assembly protein COX19</fullName>
    </recommendedName>
</protein>
<comment type="caution">
    <text evidence="9">The sequence shown here is derived from an EMBL/GenBank/DDBJ whole genome shotgun (WGS) entry which is preliminary data.</text>
</comment>
<accession>A0A9W9A7X1</accession>
<dbReference type="InterPro" id="IPR009069">
    <property type="entry name" value="Cys_alpha_HP_mot_SF"/>
</dbReference>
<proteinExistence type="inferred from homology"/>
<evidence type="ECO:0000256" key="2">
    <source>
        <dbReference type="ARBA" id="ARBA00022490"/>
    </source>
</evidence>